<organism evidence="4 5">
    <name type="scientific">Lentzea flava</name>
    <dbReference type="NCBI Taxonomy" id="103732"/>
    <lineage>
        <taxon>Bacteria</taxon>
        <taxon>Bacillati</taxon>
        <taxon>Actinomycetota</taxon>
        <taxon>Actinomycetes</taxon>
        <taxon>Pseudonocardiales</taxon>
        <taxon>Pseudonocardiaceae</taxon>
        <taxon>Lentzea</taxon>
    </lineage>
</organism>
<dbReference type="Pfam" id="PF00239">
    <property type="entry name" value="Resolvase"/>
    <property type="match status" value="1"/>
</dbReference>
<evidence type="ECO:0000259" key="3">
    <source>
        <dbReference type="PROSITE" id="PS51737"/>
    </source>
</evidence>
<dbReference type="InterPro" id="IPR011109">
    <property type="entry name" value="DNA_bind_recombinase_dom"/>
</dbReference>
<evidence type="ECO:0000256" key="1">
    <source>
        <dbReference type="SAM" id="Coils"/>
    </source>
</evidence>
<keyword evidence="1" id="KW-0175">Coiled coil</keyword>
<dbReference type="SUPFAM" id="SSF53041">
    <property type="entry name" value="Resolvase-like"/>
    <property type="match status" value="1"/>
</dbReference>
<proteinExistence type="predicted"/>
<dbReference type="InterPro" id="IPR038109">
    <property type="entry name" value="DNA_bind_recomb_sf"/>
</dbReference>
<dbReference type="InterPro" id="IPR050639">
    <property type="entry name" value="SSR_resolvase"/>
</dbReference>
<accession>A0ABQ2VD45</accession>
<dbReference type="InterPro" id="IPR006119">
    <property type="entry name" value="Resolv_N"/>
</dbReference>
<dbReference type="Proteomes" id="UP000649573">
    <property type="component" value="Unassembled WGS sequence"/>
</dbReference>
<comment type="caution">
    <text evidence="4">The sequence shown here is derived from an EMBL/GenBank/DDBJ whole genome shotgun (WGS) entry which is preliminary data.</text>
</comment>
<dbReference type="PANTHER" id="PTHR30461:SF23">
    <property type="entry name" value="DNA RECOMBINASE-RELATED"/>
    <property type="match status" value="1"/>
</dbReference>
<dbReference type="CDD" id="cd00338">
    <property type="entry name" value="Ser_Recombinase"/>
    <property type="match status" value="1"/>
</dbReference>
<feature type="domain" description="Recombinase" evidence="3">
    <location>
        <begin position="231"/>
        <end position="361"/>
    </location>
</feature>
<reference evidence="5" key="1">
    <citation type="journal article" date="2019" name="Int. J. Syst. Evol. Microbiol.">
        <title>The Global Catalogue of Microorganisms (GCM) 10K type strain sequencing project: providing services to taxonomists for standard genome sequencing and annotation.</title>
        <authorList>
            <consortium name="The Broad Institute Genomics Platform"/>
            <consortium name="The Broad Institute Genome Sequencing Center for Infectious Disease"/>
            <person name="Wu L."/>
            <person name="Ma J."/>
        </authorList>
    </citation>
    <scope>NUCLEOTIDE SEQUENCE [LARGE SCALE GENOMIC DNA]</scope>
    <source>
        <strain evidence="5">JCM 3296</strain>
    </source>
</reference>
<evidence type="ECO:0000313" key="4">
    <source>
        <dbReference type="EMBL" id="GGU80971.1"/>
    </source>
</evidence>
<dbReference type="SMART" id="SM00857">
    <property type="entry name" value="Resolvase"/>
    <property type="match status" value="1"/>
</dbReference>
<keyword evidence="5" id="KW-1185">Reference proteome</keyword>
<dbReference type="PROSITE" id="PS51737">
    <property type="entry name" value="RECOMBINASE_DNA_BIND"/>
    <property type="match status" value="1"/>
</dbReference>
<dbReference type="InterPro" id="IPR036162">
    <property type="entry name" value="Resolvase-like_N_sf"/>
</dbReference>
<name>A0ABQ2VD45_9PSEU</name>
<feature type="coiled-coil region" evidence="1">
    <location>
        <begin position="467"/>
        <end position="525"/>
    </location>
</feature>
<evidence type="ECO:0000313" key="5">
    <source>
        <dbReference type="Proteomes" id="UP000649573"/>
    </source>
</evidence>
<feature type="region of interest" description="Disordered" evidence="2">
    <location>
        <begin position="620"/>
        <end position="648"/>
    </location>
</feature>
<protein>
    <recommendedName>
        <fullName evidence="3">Recombinase domain-containing protein</fullName>
    </recommendedName>
</protein>
<sequence length="648" mass="73405">MSGPEALREWAGPRRIDRAHPLSGPAAHAEPSFIRVAFVARTSTYDQQDPTLSIPRQLRSCHSVLPDNAVIVAHFYDIESGRKDLSDRGRGNAHELFQIPVPRDGGIQNLLDEAVRPDRRFDVVICEDISRVSRRSYTSTEIEHRLESAGVMLICADEPFRLDAKGRRAKTSTQVLTRRVKQGVAEWYVIEMLGKAWDGFETHTEQGYNVGKPCYGYLAKKIPHPVPAKRAKGLKKTRLEVHPVEGPVVRKSFGWRVAERLGYQAIADRLNEDLVTNPPPTPVHPDNAVGLWTYSNVRDMLTNPKHTGHMVWNRRARKGGGKNRMNPVSEWVWSPEPTHEANIDLETFVQAQQIAEQRERSRTASKSRDPQAKRTYRLRSYIFCVLCKRRLYGKTKHQHAYYVCAPKKAWVPEGHPASTYWVREQSMLDGLTAFLAAQVFGPYRRQLLTASLRELDENGQKDRKTKITALRRAITEAETKRKNLVRNLELTDVDQDFVRDVNERRAELQSEIEGLRAQLAKAEDEVQHAPNPGLLYFLPISPIELAELPDELSRKLFEALRLEIHYDYVSRSATCRVTLLGDTIEAVSKTTQEAVVIPFPKQKGPAMDDLHGGTVCVVPPAGFEPAHPPPEGGALSPELRGRYQHRRS</sequence>
<evidence type="ECO:0000256" key="2">
    <source>
        <dbReference type="SAM" id="MobiDB-lite"/>
    </source>
</evidence>
<gene>
    <name evidence="4" type="ORF">GCM10010178_84590</name>
</gene>
<dbReference type="Pfam" id="PF07508">
    <property type="entry name" value="Recombinase"/>
    <property type="match status" value="1"/>
</dbReference>
<dbReference type="Gene3D" id="3.40.50.1390">
    <property type="entry name" value="Resolvase, N-terminal catalytic domain"/>
    <property type="match status" value="1"/>
</dbReference>
<dbReference type="EMBL" id="BMRE01000075">
    <property type="protein sequence ID" value="GGU80971.1"/>
    <property type="molecule type" value="Genomic_DNA"/>
</dbReference>
<dbReference type="PANTHER" id="PTHR30461">
    <property type="entry name" value="DNA-INVERTASE FROM LAMBDOID PROPHAGE"/>
    <property type="match status" value="1"/>
</dbReference>
<dbReference type="Gene3D" id="3.90.1750.20">
    <property type="entry name" value="Putative Large Serine Recombinase, Chain B, Domain 2"/>
    <property type="match status" value="1"/>
</dbReference>